<evidence type="ECO:0000256" key="6">
    <source>
        <dbReference type="SAM" id="MobiDB-lite"/>
    </source>
</evidence>
<feature type="transmembrane region" description="Helical" evidence="7">
    <location>
        <begin position="81"/>
        <end position="103"/>
    </location>
</feature>
<dbReference type="EMBL" id="LT985239">
    <property type="protein sequence ID" value="SPD97779.1"/>
    <property type="molecule type" value="Genomic_DNA"/>
</dbReference>
<evidence type="ECO:0000313" key="9">
    <source>
        <dbReference type="Proteomes" id="UP000308292"/>
    </source>
</evidence>
<evidence type="ECO:0000256" key="3">
    <source>
        <dbReference type="ARBA" id="ARBA00022692"/>
    </source>
</evidence>
<gene>
    <name evidence="8" type="primary">pilx10</name>
    <name evidence="8" type="ORF">RCS29_PII0024</name>
</gene>
<feature type="region of interest" description="Disordered" evidence="6">
    <location>
        <begin position="182"/>
        <end position="222"/>
    </location>
</feature>
<feature type="compositionally biased region" description="Polar residues" evidence="6">
    <location>
        <begin position="156"/>
        <end position="166"/>
    </location>
</feature>
<feature type="compositionally biased region" description="Basic and acidic residues" evidence="6">
    <location>
        <begin position="136"/>
        <end position="153"/>
    </location>
</feature>
<sequence length="428" mass="47387">MMENKTPDEIEKEMMEHEQLHDDEINENINKESTRKIKTVAEIEQEIREKEAAKLAEESHDVTEKHQPEVTKLKKSAKDNFLKNILFVAVAVIIVAIAGLKIYQKYKAPPKEETDKTIKTKEATMNKRNNLGQEVDPFRTEEPEQPPVEDRGNDNPFASSGTGTAPQTAPVAFSRALAVTAEGGQAGSNTRTRKEEKAFGTVSSESSPTQTKDEAGNDSESEVTAVKRIPYNPDLYIPENTPISCAFTRRFVSDVAGKLQCVLTDDVYSASKKTRLLDKGSTASLVYKTGMLNHGQARVFVMVTKIRTQQPPFMDIPLVDTDAAGELGEAGVDGWIDTHFKDRFLGAAMLGMIPDIANAATDNVASTDRNTDYTQNSREAFAELAKTAFENSVKIPPTIYKNQGEIITLITGKDIDFSKVYKLKYRGK</sequence>
<evidence type="ECO:0000313" key="8">
    <source>
        <dbReference type="EMBL" id="SPD97779.1"/>
    </source>
</evidence>
<comment type="subcellular location">
    <subcellularLocation>
        <location evidence="1">Membrane</location>
        <topology evidence="1">Single-pass membrane protein</topology>
    </subcellularLocation>
</comment>
<keyword evidence="3 7" id="KW-0812">Transmembrane</keyword>
<protein>
    <submittedName>
        <fullName evidence="8">Conjugation protein Pilx10</fullName>
    </submittedName>
</protein>
<dbReference type="CDD" id="cd16429">
    <property type="entry name" value="VirB10"/>
    <property type="match status" value="1"/>
</dbReference>
<feature type="compositionally biased region" description="Basic and acidic residues" evidence="6">
    <location>
        <begin position="109"/>
        <end position="125"/>
    </location>
</feature>
<keyword evidence="4 7" id="KW-1133">Transmembrane helix</keyword>
<dbReference type="Proteomes" id="UP000308292">
    <property type="component" value="Plasmid RCS29_pII"/>
</dbReference>
<keyword evidence="8" id="KW-0614">Plasmid</keyword>
<evidence type="ECO:0000256" key="7">
    <source>
        <dbReference type="SAM" id="Phobius"/>
    </source>
</evidence>
<geneLocation type="plasmid" evidence="9">
    <name>rcs29_pii</name>
</geneLocation>
<dbReference type="GO" id="GO:0016020">
    <property type="term" value="C:membrane"/>
    <property type="evidence" value="ECO:0007669"/>
    <property type="project" value="UniProtKB-SubCell"/>
</dbReference>
<dbReference type="InterPro" id="IPR005498">
    <property type="entry name" value="T4SS_VirB10/TraB/TrbI"/>
</dbReference>
<dbReference type="Gene3D" id="2.40.128.260">
    <property type="entry name" value="Type IV secretion system, VirB10/TraB/TrbI"/>
    <property type="match status" value="2"/>
</dbReference>
<feature type="region of interest" description="Disordered" evidence="6">
    <location>
        <begin position="109"/>
        <end position="166"/>
    </location>
</feature>
<dbReference type="InterPro" id="IPR042217">
    <property type="entry name" value="T4SS_VirB10/TrbI"/>
</dbReference>
<evidence type="ECO:0000256" key="2">
    <source>
        <dbReference type="ARBA" id="ARBA00010265"/>
    </source>
</evidence>
<organism evidence="8 9">
    <name type="scientific">Escherichia coli</name>
    <dbReference type="NCBI Taxonomy" id="562"/>
    <lineage>
        <taxon>Bacteria</taxon>
        <taxon>Pseudomonadati</taxon>
        <taxon>Pseudomonadota</taxon>
        <taxon>Gammaproteobacteria</taxon>
        <taxon>Enterobacterales</taxon>
        <taxon>Enterobacteriaceae</taxon>
        <taxon>Escherichia</taxon>
    </lineage>
</organism>
<dbReference type="AlphaFoldDB" id="A0A2P9E315"/>
<evidence type="ECO:0000256" key="1">
    <source>
        <dbReference type="ARBA" id="ARBA00004167"/>
    </source>
</evidence>
<name>A0A2P9E315_ECOLX</name>
<dbReference type="NCBIfam" id="NF041422">
    <property type="entry name" value="VirB10_subf"/>
    <property type="match status" value="1"/>
</dbReference>
<proteinExistence type="inferred from homology"/>
<keyword evidence="5 7" id="KW-0472">Membrane</keyword>
<evidence type="ECO:0000256" key="5">
    <source>
        <dbReference type="ARBA" id="ARBA00023136"/>
    </source>
</evidence>
<reference evidence="9" key="1">
    <citation type="submission" date="2018-02" db="EMBL/GenBank/DDBJ databases">
        <authorList>
            <person name="Cea G.-C."/>
            <person name="William W."/>
        </authorList>
    </citation>
    <scope>NUCLEOTIDE SEQUENCE [LARGE SCALE GENOMIC DNA]</scope>
    <source>
        <strain evidence="9">692</strain>
        <plasmid evidence="9">rcs29_pii</plasmid>
    </source>
</reference>
<dbReference type="Pfam" id="PF03743">
    <property type="entry name" value="TrbI"/>
    <property type="match status" value="1"/>
</dbReference>
<evidence type="ECO:0000256" key="4">
    <source>
        <dbReference type="ARBA" id="ARBA00022989"/>
    </source>
</evidence>
<feature type="compositionally biased region" description="Polar residues" evidence="6">
    <location>
        <begin position="201"/>
        <end position="210"/>
    </location>
</feature>
<dbReference type="RefSeq" id="WP_244428444.1">
    <property type="nucleotide sequence ID" value="NZ_BFNT01000078.1"/>
</dbReference>
<comment type="similarity">
    <text evidence="2">Belongs to the TrbI/VirB10 family.</text>
</comment>
<accession>A0A2P9E315</accession>